<keyword evidence="4" id="KW-0378">Hydrolase</keyword>
<comment type="similarity">
    <text evidence="1">Belongs to the glycosyl hydrolase 29 family.</text>
</comment>
<dbReference type="InterPro" id="IPR057739">
    <property type="entry name" value="Glyco_hydro_29_N"/>
</dbReference>
<dbReference type="InterPro" id="IPR017853">
    <property type="entry name" value="GH"/>
</dbReference>
<dbReference type="OrthoDB" id="107551at2"/>
<keyword evidence="5" id="KW-0326">Glycosidase</keyword>
<dbReference type="AlphaFoldDB" id="A0A2U3KZM8"/>
<dbReference type="Pfam" id="PF01120">
    <property type="entry name" value="Alpha_L_fucos"/>
    <property type="match status" value="1"/>
</dbReference>
<evidence type="ECO:0000259" key="7">
    <source>
        <dbReference type="Pfam" id="PF01120"/>
    </source>
</evidence>
<dbReference type="GO" id="GO:0004560">
    <property type="term" value="F:alpha-L-fucosidase activity"/>
    <property type="evidence" value="ECO:0007669"/>
    <property type="project" value="InterPro"/>
</dbReference>
<dbReference type="PANTHER" id="PTHR10030:SF37">
    <property type="entry name" value="ALPHA-L-FUCOSIDASE-RELATED"/>
    <property type="match status" value="1"/>
</dbReference>
<evidence type="ECO:0000256" key="4">
    <source>
        <dbReference type="ARBA" id="ARBA00022801"/>
    </source>
</evidence>
<dbReference type="SUPFAM" id="SSF51445">
    <property type="entry name" value="(Trans)glycosidases"/>
    <property type="match status" value="1"/>
</dbReference>
<gene>
    <name evidence="8" type="ORF">SBA1_560014</name>
</gene>
<evidence type="ECO:0000313" key="9">
    <source>
        <dbReference type="Proteomes" id="UP000238701"/>
    </source>
</evidence>
<dbReference type="InterPro" id="IPR000933">
    <property type="entry name" value="Glyco_hydro_29"/>
</dbReference>
<proteinExistence type="inferred from homology"/>
<dbReference type="PANTHER" id="PTHR10030">
    <property type="entry name" value="ALPHA-L-FUCOSIDASE"/>
    <property type="match status" value="1"/>
</dbReference>
<dbReference type="GO" id="GO:0016139">
    <property type="term" value="P:glycoside catabolic process"/>
    <property type="evidence" value="ECO:0007669"/>
    <property type="project" value="TreeGrafter"/>
</dbReference>
<evidence type="ECO:0000313" key="8">
    <source>
        <dbReference type="EMBL" id="SPF45146.1"/>
    </source>
</evidence>
<dbReference type="GO" id="GO:0005764">
    <property type="term" value="C:lysosome"/>
    <property type="evidence" value="ECO:0007669"/>
    <property type="project" value="TreeGrafter"/>
</dbReference>
<dbReference type="Proteomes" id="UP000238701">
    <property type="component" value="Unassembled WGS sequence"/>
</dbReference>
<reference evidence="9" key="1">
    <citation type="submission" date="2018-02" db="EMBL/GenBank/DDBJ databases">
        <authorList>
            <person name="Hausmann B."/>
        </authorList>
    </citation>
    <scope>NUCLEOTIDE SEQUENCE [LARGE SCALE GENOMIC DNA]</scope>
    <source>
        <strain evidence="9">Peat soil MAG SbA1</strain>
    </source>
</reference>
<evidence type="ECO:0000256" key="3">
    <source>
        <dbReference type="ARBA" id="ARBA00022729"/>
    </source>
</evidence>
<sequence>MGSDQTPRPGEDVQTFERDLPGENSAGFNTKYVSAQLPLESCDTLNDNWGFNIGDSNYKSPADLERRLVRTAGADSNLLMNIGPYPNGEIDPQFVTRLHAVGEWLSEYGDSIYGTRGGPVPPGDWGVTTQKADKIYVHVLNWGAPLLALPPIAGKVTGARALADGASVDFTQNADGLILKVPPAKKDEVDRVIVLTMAKGN</sequence>
<feature type="domain" description="Glycoside hydrolase family 29 N-terminal" evidence="7">
    <location>
        <begin position="10"/>
        <end position="110"/>
    </location>
</feature>
<dbReference type="Gene3D" id="3.20.20.80">
    <property type="entry name" value="Glycosidases"/>
    <property type="match status" value="1"/>
</dbReference>
<keyword evidence="3" id="KW-0732">Signal</keyword>
<dbReference type="EC" id="3.2.1.51" evidence="2"/>
<dbReference type="SMART" id="SM00812">
    <property type="entry name" value="Alpha_L_fucos"/>
    <property type="match status" value="1"/>
</dbReference>
<evidence type="ECO:0000256" key="6">
    <source>
        <dbReference type="SAM" id="MobiDB-lite"/>
    </source>
</evidence>
<protein>
    <recommendedName>
        <fullName evidence="2">alpha-L-fucosidase</fullName>
        <ecNumber evidence="2">3.2.1.51</ecNumber>
    </recommendedName>
</protein>
<dbReference type="EMBL" id="OMOD01000151">
    <property type="protein sequence ID" value="SPF45146.1"/>
    <property type="molecule type" value="Genomic_DNA"/>
</dbReference>
<evidence type="ECO:0000256" key="1">
    <source>
        <dbReference type="ARBA" id="ARBA00007951"/>
    </source>
</evidence>
<organism evidence="8 9">
    <name type="scientific">Candidatus Sulfotelmatobacter kueseliae</name>
    <dbReference type="NCBI Taxonomy" id="2042962"/>
    <lineage>
        <taxon>Bacteria</taxon>
        <taxon>Pseudomonadati</taxon>
        <taxon>Acidobacteriota</taxon>
        <taxon>Terriglobia</taxon>
        <taxon>Terriglobales</taxon>
        <taxon>Candidatus Korobacteraceae</taxon>
        <taxon>Candidatus Sulfotelmatobacter</taxon>
    </lineage>
</organism>
<feature type="region of interest" description="Disordered" evidence="6">
    <location>
        <begin position="1"/>
        <end position="27"/>
    </location>
</feature>
<accession>A0A2U3KZM8</accession>
<name>A0A2U3KZM8_9BACT</name>
<feature type="compositionally biased region" description="Basic and acidic residues" evidence="6">
    <location>
        <begin position="9"/>
        <end position="21"/>
    </location>
</feature>
<evidence type="ECO:0000256" key="5">
    <source>
        <dbReference type="ARBA" id="ARBA00023295"/>
    </source>
</evidence>
<evidence type="ECO:0000256" key="2">
    <source>
        <dbReference type="ARBA" id="ARBA00012662"/>
    </source>
</evidence>
<dbReference type="GO" id="GO:0006004">
    <property type="term" value="P:fucose metabolic process"/>
    <property type="evidence" value="ECO:0007669"/>
    <property type="project" value="TreeGrafter"/>
</dbReference>